<name>Q4SAZ2_TETNG</name>
<dbReference type="PANTHER" id="PTHR45858:SF1">
    <property type="entry name" value="FERM DOMAIN-CONTAINING PROTEIN 7"/>
    <property type="match status" value="1"/>
</dbReference>
<dbReference type="KEGG" id="tng:GSTEN00021198G001"/>
<accession>Q4SAZ2</accession>
<feature type="domain" description="FERM" evidence="1">
    <location>
        <begin position="10"/>
        <end position="77"/>
    </location>
</feature>
<dbReference type="InterPro" id="IPR051835">
    <property type="entry name" value="RAC1-GEF"/>
</dbReference>
<dbReference type="GO" id="GO:0005085">
    <property type="term" value="F:guanyl-nucleotide exchange factor activity"/>
    <property type="evidence" value="ECO:0007669"/>
    <property type="project" value="TreeGrafter"/>
</dbReference>
<dbReference type="Gene3D" id="3.10.20.90">
    <property type="entry name" value="Phosphatidylinositol 3-kinase Catalytic Subunit, Chain A, domain 1"/>
    <property type="match status" value="1"/>
</dbReference>
<protein>
    <submittedName>
        <fullName evidence="2">(spotted green pufferfish) hypothetical protein</fullName>
    </submittedName>
</protein>
<dbReference type="PANTHER" id="PTHR45858">
    <property type="entry name" value="FERM DOMAIN CONTAINING PROTEIN"/>
    <property type="match status" value="1"/>
</dbReference>
<comment type="caution">
    <text evidence="2">The sequence shown here is derived from an EMBL/GenBank/DDBJ whole genome shotgun (WGS) entry which is preliminary data.</text>
</comment>
<dbReference type="SUPFAM" id="SSF54236">
    <property type="entry name" value="Ubiquitin-like"/>
    <property type="match status" value="1"/>
</dbReference>
<dbReference type="InterPro" id="IPR000299">
    <property type="entry name" value="FERM_domain"/>
</dbReference>
<gene>
    <name evidence="2" type="ORF">GSTENG00021198001</name>
</gene>
<reference evidence="2" key="2">
    <citation type="submission" date="2004-02" db="EMBL/GenBank/DDBJ databases">
        <authorList>
            <consortium name="Genoscope"/>
            <consortium name="Whitehead Institute Centre for Genome Research"/>
        </authorList>
    </citation>
    <scope>NUCLEOTIDE SEQUENCE</scope>
</reference>
<dbReference type="AlphaFoldDB" id="Q4SAZ2"/>
<dbReference type="EMBL" id="CAAE01014678">
    <property type="protein sequence ID" value="CAG02190.1"/>
    <property type="molecule type" value="Genomic_DNA"/>
</dbReference>
<sequence>MSRVSKETQLRLRVIFLDDSERSFEVEQKVLGGDFFNKVCGHLKLLEKEYFGLEFRHHSGNYVRNPRGRGRGREFES</sequence>
<dbReference type="PROSITE" id="PS50057">
    <property type="entry name" value="FERM_3"/>
    <property type="match status" value="1"/>
</dbReference>
<dbReference type="InterPro" id="IPR018979">
    <property type="entry name" value="FERM_N"/>
</dbReference>
<reference evidence="2" key="1">
    <citation type="journal article" date="2004" name="Nature">
        <title>Genome duplication in the teleost fish Tetraodon nigroviridis reveals the early vertebrate proto-karyotype.</title>
        <authorList>
            <person name="Jaillon O."/>
            <person name="Aury J.-M."/>
            <person name="Brunet F."/>
            <person name="Petit J.-L."/>
            <person name="Stange-Thomann N."/>
            <person name="Mauceli E."/>
            <person name="Bouneau L."/>
            <person name="Fischer C."/>
            <person name="Ozouf-Costaz C."/>
            <person name="Bernot A."/>
            <person name="Nicaud S."/>
            <person name="Jaffe D."/>
            <person name="Fisher S."/>
            <person name="Lutfalla G."/>
            <person name="Dossat C."/>
            <person name="Segurens B."/>
            <person name="Dasilva C."/>
            <person name="Salanoubat M."/>
            <person name="Levy M."/>
            <person name="Boudet N."/>
            <person name="Castellano S."/>
            <person name="Anthouard V."/>
            <person name="Jubin C."/>
            <person name="Castelli V."/>
            <person name="Katinka M."/>
            <person name="Vacherie B."/>
            <person name="Biemont C."/>
            <person name="Skalli Z."/>
            <person name="Cattolico L."/>
            <person name="Poulain J."/>
            <person name="De Berardinis V."/>
            <person name="Cruaud C."/>
            <person name="Duprat S."/>
            <person name="Brottier P."/>
            <person name="Coutanceau J.-P."/>
            <person name="Gouzy J."/>
            <person name="Parra G."/>
            <person name="Lardier G."/>
            <person name="Chapple C."/>
            <person name="McKernan K.J."/>
            <person name="McEwan P."/>
            <person name="Bosak S."/>
            <person name="Kellis M."/>
            <person name="Volff J.-N."/>
            <person name="Guigo R."/>
            <person name="Zody M.C."/>
            <person name="Mesirov J."/>
            <person name="Lindblad-Toh K."/>
            <person name="Birren B."/>
            <person name="Nusbaum C."/>
            <person name="Kahn D."/>
            <person name="Robinson-Rechavi M."/>
            <person name="Laudet V."/>
            <person name="Schachter V."/>
            <person name="Quetier F."/>
            <person name="Saurin W."/>
            <person name="Scarpelli C."/>
            <person name="Wincker P."/>
            <person name="Lander E.S."/>
            <person name="Weissenbach J."/>
            <person name="Roest Crollius H."/>
        </authorList>
    </citation>
    <scope>NUCLEOTIDE SEQUENCE [LARGE SCALE GENOMIC DNA]</scope>
</reference>
<organism evidence="2">
    <name type="scientific">Tetraodon nigroviridis</name>
    <name type="common">Spotted green pufferfish</name>
    <name type="synonym">Chelonodon nigroviridis</name>
    <dbReference type="NCBI Taxonomy" id="99883"/>
    <lineage>
        <taxon>Eukaryota</taxon>
        <taxon>Metazoa</taxon>
        <taxon>Chordata</taxon>
        <taxon>Craniata</taxon>
        <taxon>Vertebrata</taxon>
        <taxon>Euteleostomi</taxon>
        <taxon>Actinopterygii</taxon>
        <taxon>Neopterygii</taxon>
        <taxon>Teleostei</taxon>
        <taxon>Neoteleostei</taxon>
        <taxon>Acanthomorphata</taxon>
        <taxon>Eupercaria</taxon>
        <taxon>Tetraodontiformes</taxon>
        <taxon>Tetradontoidea</taxon>
        <taxon>Tetraodontidae</taxon>
        <taxon>Tetraodon</taxon>
    </lineage>
</organism>
<dbReference type="OrthoDB" id="9990815at2759"/>
<proteinExistence type="predicted"/>
<dbReference type="InterPro" id="IPR029071">
    <property type="entry name" value="Ubiquitin-like_domsf"/>
</dbReference>
<evidence type="ECO:0000259" key="1">
    <source>
        <dbReference type="PROSITE" id="PS50057"/>
    </source>
</evidence>
<dbReference type="Pfam" id="PF09379">
    <property type="entry name" value="FERM_N"/>
    <property type="match status" value="1"/>
</dbReference>
<evidence type="ECO:0000313" key="2">
    <source>
        <dbReference type="EMBL" id="CAG02190.1"/>
    </source>
</evidence>